<gene>
    <name evidence="2" type="ORF">NMOB1V02_LOCUS12764</name>
</gene>
<feature type="compositionally biased region" description="Low complexity" evidence="1">
    <location>
        <begin position="101"/>
        <end position="110"/>
    </location>
</feature>
<sequence>MEERRIQEEMMRREVPPPEPEPILEESVDGAMAVAPQSAKKEQREAAGRPKKVIASPTSPPSVPTTTRAIAAPLPGGIGRSRTVSEETKSTGRSRMSEPVSGSSTSSGKT</sequence>
<name>A0A7R9C1Q1_9CRUS</name>
<feature type="compositionally biased region" description="Basic and acidic residues" evidence="1">
    <location>
        <begin position="39"/>
        <end position="48"/>
    </location>
</feature>
<feature type="compositionally biased region" description="Basic and acidic residues" evidence="1">
    <location>
        <begin position="1"/>
        <end position="16"/>
    </location>
</feature>
<dbReference type="EMBL" id="CAJPEX010012121">
    <property type="protein sequence ID" value="CAG0925314.1"/>
    <property type="molecule type" value="Genomic_DNA"/>
</dbReference>
<dbReference type="EMBL" id="OA894158">
    <property type="protein sequence ID" value="CAD7285162.1"/>
    <property type="molecule type" value="Genomic_DNA"/>
</dbReference>
<accession>A0A7R9C1Q1</accession>
<evidence type="ECO:0000256" key="1">
    <source>
        <dbReference type="SAM" id="MobiDB-lite"/>
    </source>
</evidence>
<keyword evidence="3" id="KW-1185">Reference proteome</keyword>
<feature type="non-terminal residue" evidence="2">
    <location>
        <position position="1"/>
    </location>
</feature>
<organism evidence="2">
    <name type="scientific">Notodromas monacha</name>
    <dbReference type="NCBI Taxonomy" id="399045"/>
    <lineage>
        <taxon>Eukaryota</taxon>
        <taxon>Metazoa</taxon>
        <taxon>Ecdysozoa</taxon>
        <taxon>Arthropoda</taxon>
        <taxon>Crustacea</taxon>
        <taxon>Oligostraca</taxon>
        <taxon>Ostracoda</taxon>
        <taxon>Podocopa</taxon>
        <taxon>Podocopida</taxon>
        <taxon>Cypridocopina</taxon>
        <taxon>Cypridoidea</taxon>
        <taxon>Cyprididae</taxon>
        <taxon>Notodromas</taxon>
    </lineage>
</organism>
<protein>
    <submittedName>
        <fullName evidence="2">Uncharacterized protein</fullName>
    </submittedName>
</protein>
<feature type="region of interest" description="Disordered" evidence="1">
    <location>
        <begin position="1"/>
        <end position="110"/>
    </location>
</feature>
<evidence type="ECO:0000313" key="3">
    <source>
        <dbReference type="Proteomes" id="UP000678499"/>
    </source>
</evidence>
<proteinExistence type="predicted"/>
<reference evidence="2" key="1">
    <citation type="submission" date="2020-11" db="EMBL/GenBank/DDBJ databases">
        <authorList>
            <person name="Tran Van P."/>
        </authorList>
    </citation>
    <scope>NUCLEOTIDE SEQUENCE</scope>
</reference>
<dbReference type="AlphaFoldDB" id="A0A7R9C1Q1"/>
<dbReference type="Proteomes" id="UP000678499">
    <property type="component" value="Unassembled WGS sequence"/>
</dbReference>
<evidence type="ECO:0000313" key="2">
    <source>
        <dbReference type="EMBL" id="CAD7285162.1"/>
    </source>
</evidence>